<accession>W1XFU5</accession>
<gene>
    <name evidence="1" type="ORF">Q604_UNBC16240G0001</name>
</gene>
<organism evidence="1">
    <name type="scientific">human gut metagenome</name>
    <dbReference type="NCBI Taxonomy" id="408170"/>
    <lineage>
        <taxon>unclassified sequences</taxon>
        <taxon>metagenomes</taxon>
        <taxon>organismal metagenomes</taxon>
    </lineage>
</organism>
<name>W1XFU5_9ZZZZ</name>
<dbReference type="AlphaFoldDB" id="W1XFU5"/>
<proteinExistence type="predicted"/>
<reference evidence="1" key="1">
    <citation type="submission" date="2013-12" db="EMBL/GenBank/DDBJ databases">
        <title>A Varibaculum cambriense genome reconstructed from a premature infant gut community with otherwise low bacterial novelty that shifts toward anaerobic metabolism during the third week of life.</title>
        <authorList>
            <person name="Brown C.T."/>
            <person name="Sharon I."/>
            <person name="Thomas B.C."/>
            <person name="Castelle C.J."/>
            <person name="Morowitz M.J."/>
            <person name="Banfield J.F."/>
        </authorList>
    </citation>
    <scope>NUCLEOTIDE SEQUENCE</scope>
</reference>
<comment type="caution">
    <text evidence="1">The sequence shown here is derived from an EMBL/GenBank/DDBJ whole genome shotgun (WGS) entry which is preliminary data.</text>
</comment>
<dbReference type="EMBL" id="AZMM01016240">
    <property type="protein sequence ID" value="ETJ29213.1"/>
    <property type="molecule type" value="Genomic_DNA"/>
</dbReference>
<sequence>DEVLLAGFSILINNKDADFNLIEDNAIGLSRRNDNIKKEIEAIVGNIGTDAYMNKNFNMAEKYYYLLYRLNNNMCLNIAYMIRRKEVKNANIYPASNTSS</sequence>
<protein>
    <submittedName>
        <fullName evidence="1">Tetratricopeptide repeat protein</fullName>
    </submittedName>
</protein>
<evidence type="ECO:0000313" key="1">
    <source>
        <dbReference type="EMBL" id="ETJ29213.1"/>
    </source>
</evidence>
<feature type="non-terminal residue" evidence="1">
    <location>
        <position position="100"/>
    </location>
</feature>
<feature type="non-terminal residue" evidence="1">
    <location>
        <position position="1"/>
    </location>
</feature>